<dbReference type="InterPro" id="IPR010607">
    <property type="entry name" value="DUF1194"/>
</dbReference>
<evidence type="ECO:0000313" key="2">
    <source>
        <dbReference type="EMBL" id="PWR22077.1"/>
    </source>
</evidence>
<keyword evidence="3" id="KW-1185">Reference proteome</keyword>
<dbReference type="OrthoDB" id="9792179at2"/>
<dbReference type="Pfam" id="PF06707">
    <property type="entry name" value="DUF1194"/>
    <property type="match status" value="1"/>
</dbReference>
<evidence type="ECO:0000313" key="3">
    <source>
        <dbReference type="Proteomes" id="UP000246077"/>
    </source>
</evidence>
<gene>
    <name evidence="2" type="ORF">DKG75_08870</name>
</gene>
<protein>
    <recommendedName>
        <fullName evidence="4">DUF1194 domain-containing protein</fullName>
    </recommendedName>
</protein>
<proteinExistence type="predicted"/>
<dbReference type="InterPro" id="IPR036465">
    <property type="entry name" value="vWFA_dom_sf"/>
</dbReference>
<sequence>MPRIVLVLLGILLALPARAEGPAVDVALVLAVDASGSIDDAEFALQRQGIAGAVTHRRVVEVITRGAIGRVAFAYVEWGGPGSAATMVDWIVVEDAAGAEAFAAAVLAAPRSYQSYNAIGDAITHATALLAACPCSPLRRVIDISGDNPDSRSLLPAPRARDAAMAAGITVNALAILNTPAPPGGRHWLVENYEGRVIGGPGAFVMPAEGRDDFTRALLDKLIIEMTGLPPADGAAEAAPRGLRTRG</sequence>
<evidence type="ECO:0008006" key="4">
    <source>
        <dbReference type="Google" id="ProtNLM"/>
    </source>
</evidence>
<accession>A0A317E4T7</accession>
<organism evidence="2 3">
    <name type="scientific">Zavarzinia compransoris</name>
    <dbReference type="NCBI Taxonomy" id="1264899"/>
    <lineage>
        <taxon>Bacteria</taxon>
        <taxon>Pseudomonadati</taxon>
        <taxon>Pseudomonadota</taxon>
        <taxon>Alphaproteobacteria</taxon>
        <taxon>Rhodospirillales</taxon>
        <taxon>Zavarziniaceae</taxon>
        <taxon>Zavarzinia</taxon>
    </lineage>
</organism>
<dbReference type="EMBL" id="QGLF01000002">
    <property type="protein sequence ID" value="PWR22077.1"/>
    <property type="molecule type" value="Genomic_DNA"/>
</dbReference>
<dbReference type="SUPFAM" id="SSF53300">
    <property type="entry name" value="vWA-like"/>
    <property type="match status" value="1"/>
</dbReference>
<comment type="caution">
    <text evidence="2">The sequence shown here is derived from an EMBL/GenBank/DDBJ whole genome shotgun (WGS) entry which is preliminary data.</text>
</comment>
<feature type="chain" id="PRO_5016319236" description="DUF1194 domain-containing protein" evidence="1">
    <location>
        <begin position="20"/>
        <end position="247"/>
    </location>
</feature>
<keyword evidence="1" id="KW-0732">Signal</keyword>
<dbReference type="RefSeq" id="WP_109920722.1">
    <property type="nucleotide sequence ID" value="NZ_QGLF01000002.1"/>
</dbReference>
<dbReference type="AlphaFoldDB" id="A0A317E4T7"/>
<name>A0A317E4T7_9PROT</name>
<evidence type="ECO:0000256" key="1">
    <source>
        <dbReference type="SAM" id="SignalP"/>
    </source>
</evidence>
<feature type="signal peptide" evidence="1">
    <location>
        <begin position="1"/>
        <end position="19"/>
    </location>
</feature>
<dbReference type="Proteomes" id="UP000246077">
    <property type="component" value="Unassembled WGS sequence"/>
</dbReference>
<reference evidence="3" key="1">
    <citation type="submission" date="2018-05" db="EMBL/GenBank/DDBJ databases">
        <title>Zavarzinia sp. HR-AS.</title>
        <authorList>
            <person name="Lee Y."/>
            <person name="Jeon C.O."/>
        </authorList>
    </citation>
    <scope>NUCLEOTIDE SEQUENCE [LARGE SCALE GENOMIC DNA]</scope>
    <source>
        <strain evidence="3">DSM 1231</strain>
    </source>
</reference>